<dbReference type="AlphaFoldDB" id="A0A8S9Q9Q9"/>
<evidence type="ECO:0000256" key="1">
    <source>
        <dbReference type="SAM" id="MobiDB-lite"/>
    </source>
</evidence>
<protein>
    <submittedName>
        <fullName evidence="2">Uncharacterized protein</fullName>
    </submittedName>
</protein>
<evidence type="ECO:0000313" key="2">
    <source>
        <dbReference type="EMBL" id="KAF3535248.1"/>
    </source>
</evidence>
<comment type="caution">
    <text evidence="2">The sequence shown here is derived from an EMBL/GenBank/DDBJ whole genome shotgun (WGS) entry which is preliminary data.</text>
</comment>
<proteinExistence type="predicted"/>
<organism evidence="2 3">
    <name type="scientific">Brassica cretica</name>
    <name type="common">Mustard</name>
    <dbReference type="NCBI Taxonomy" id="69181"/>
    <lineage>
        <taxon>Eukaryota</taxon>
        <taxon>Viridiplantae</taxon>
        <taxon>Streptophyta</taxon>
        <taxon>Embryophyta</taxon>
        <taxon>Tracheophyta</taxon>
        <taxon>Spermatophyta</taxon>
        <taxon>Magnoliopsida</taxon>
        <taxon>eudicotyledons</taxon>
        <taxon>Gunneridae</taxon>
        <taxon>Pentapetalae</taxon>
        <taxon>rosids</taxon>
        <taxon>malvids</taxon>
        <taxon>Brassicales</taxon>
        <taxon>Brassicaceae</taxon>
        <taxon>Brassiceae</taxon>
        <taxon>Brassica</taxon>
    </lineage>
</organism>
<evidence type="ECO:0000313" key="3">
    <source>
        <dbReference type="Proteomes" id="UP000712600"/>
    </source>
</evidence>
<dbReference type="EMBL" id="QGKX02001290">
    <property type="protein sequence ID" value="KAF3535248.1"/>
    <property type="molecule type" value="Genomic_DNA"/>
</dbReference>
<feature type="compositionally biased region" description="Low complexity" evidence="1">
    <location>
        <begin position="204"/>
        <end position="221"/>
    </location>
</feature>
<reference evidence="2" key="1">
    <citation type="submission" date="2019-12" db="EMBL/GenBank/DDBJ databases">
        <title>Genome sequencing and annotation of Brassica cretica.</title>
        <authorList>
            <person name="Studholme D.J."/>
            <person name="Sarris P."/>
        </authorList>
    </citation>
    <scope>NUCLEOTIDE SEQUENCE</scope>
    <source>
        <strain evidence="2">PFS-109/04</strain>
        <tissue evidence="2">Leaf</tissue>
    </source>
</reference>
<name>A0A8S9Q9Q9_BRACR</name>
<accession>A0A8S9Q9Q9</accession>
<feature type="region of interest" description="Disordered" evidence="1">
    <location>
        <begin position="179"/>
        <end position="221"/>
    </location>
</feature>
<dbReference type="Proteomes" id="UP000712600">
    <property type="component" value="Unassembled WGS sequence"/>
</dbReference>
<sequence>MVRSWRYVHDDVYDDLSLAVCRLTLHPWQLAPMVQDTVLTDRSCNHPRVRSLIGIRSMSMTARPRQSSLDSISRGYSAHIDLSQSLKSLTPRGVDVSTQQQGLAEVYPYLMYPSWLHDESSRKQSTRTLAVIRRRSISRSRSYLSCGHSTRSFSRHLTDESSFDRRVLTRPFCRHSTDESSLDRRVLTRPTSPHSTDESSLDRSVVTSTEESSSPSGSSSA</sequence>
<gene>
    <name evidence="2" type="ORF">F2Q69_00021191</name>
</gene>